<evidence type="ECO:0000313" key="2">
    <source>
        <dbReference type="Proteomes" id="UP000029964"/>
    </source>
</evidence>
<gene>
    <name evidence="1" type="ORF">ACRE_026130</name>
</gene>
<dbReference type="OrthoDB" id="2336871at2759"/>
<protein>
    <submittedName>
        <fullName evidence="1">Uncharacterized protein</fullName>
    </submittedName>
</protein>
<keyword evidence="2" id="KW-1185">Reference proteome</keyword>
<sequence length="205" mass="21578">MGKIPSTDRMVSAVITNPQNGDDIPANQDFSIDVQMINFSPGTFTNAQTTYYSAPQDLDGGGNIIGHTHVTVQDTGDDLNPTQPLDPTVFAFFKGINDPGNGQGLLSADVEGGLPAGNYRRGRGGASSATALGGIEAPEVKDTADRDRPFGVKSDTFVTRQAAVERACKIQRNKCFDRCNAGQADGFTRGDCDAQVTACEAELSG</sequence>
<dbReference type="PANTHER" id="PTHR34587">
    <property type="entry name" value="VWFA DOMAIN-CONTAINING PROTEIN"/>
    <property type="match status" value="1"/>
</dbReference>
<name>A0A086TAW5_HAPC1</name>
<comment type="caution">
    <text evidence="1">The sequence shown here is derived from an EMBL/GenBank/DDBJ whole genome shotgun (WGS) entry which is preliminary data.</text>
</comment>
<dbReference type="InterPro" id="IPR053216">
    <property type="entry name" value="Appressorial_penetr-assoc"/>
</dbReference>
<accession>A0A086TAW5</accession>
<dbReference type="AlphaFoldDB" id="A0A086TAW5"/>
<dbReference type="Proteomes" id="UP000029964">
    <property type="component" value="Unassembled WGS sequence"/>
</dbReference>
<dbReference type="STRING" id="857340.A0A086TAW5"/>
<reference evidence="2" key="1">
    <citation type="journal article" date="2014" name="Genome Announc.">
        <title>Genome sequence and annotation of Acremonium chrysogenum, producer of the beta-lactam antibiotic cephalosporin C.</title>
        <authorList>
            <person name="Terfehr D."/>
            <person name="Dahlmann T.A."/>
            <person name="Specht T."/>
            <person name="Zadra I."/>
            <person name="Kuernsteiner H."/>
            <person name="Kueck U."/>
        </authorList>
    </citation>
    <scope>NUCLEOTIDE SEQUENCE [LARGE SCALE GENOMIC DNA]</scope>
    <source>
        <strain evidence="2">ATCC 11550 / CBS 779.69 / DSM 880 / IAM 14645 / JCM 23072 / IMI 49137</strain>
    </source>
</reference>
<dbReference type="PANTHER" id="PTHR34587:SF2">
    <property type="entry name" value="G-PROTEIN COUPLED RECEPTORS FAMILY 1 PROFILE DOMAIN-CONTAINING PROTEIN"/>
    <property type="match status" value="1"/>
</dbReference>
<dbReference type="EMBL" id="JPKY01000018">
    <property type="protein sequence ID" value="KFH46497.1"/>
    <property type="molecule type" value="Genomic_DNA"/>
</dbReference>
<evidence type="ECO:0000313" key="1">
    <source>
        <dbReference type="EMBL" id="KFH46497.1"/>
    </source>
</evidence>
<proteinExistence type="predicted"/>
<organism evidence="1 2">
    <name type="scientific">Hapsidospora chrysogenum (strain ATCC 11550 / CBS 779.69 / DSM 880 / IAM 14645 / JCM 23072 / IMI 49137)</name>
    <name type="common">Acremonium chrysogenum</name>
    <dbReference type="NCBI Taxonomy" id="857340"/>
    <lineage>
        <taxon>Eukaryota</taxon>
        <taxon>Fungi</taxon>
        <taxon>Dikarya</taxon>
        <taxon>Ascomycota</taxon>
        <taxon>Pezizomycotina</taxon>
        <taxon>Sordariomycetes</taxon>
        <taxon>Hypocreomycetidae</taxon>
        <taxon>Hypocreales</taxon>
        <taxon>Bionectriaceae</taxon>
        <taxon>Hapsidospora</taxon>
    </lineage>
</organism>
<dbReference type="HOGENOM" id="CLU_1337164_0_0_1"/>